<dbReference type="RefSeq" id="WP_270037941.1">
    <property type="nucleotide sequence ID" value="NZ_JAPDOD010000002.1"/>
</dbReference>
<dbReference type="CDD" id="cd19410">
    <property type="entry name" value="HK9-like_sensor"/>
    <property type="match status" value="1"/>
</dbReference>
<dbReference type="InterPro" id="IPR007891">
    <property type="entry name" value="CHASE3"/>
</dbReference>
<feature type="transmembrane region" description="Helical" evidence="12">
    <location>
        <begin position="192"/>
        <end position="213"/>
    </location>
</feature>
<dbReference type="SMART" id="SM00387">
    <property type="entry name" value="HATPase_c"/>
    <property type="match status" value="1"/>
</dbReference>
<dbReference type="Gene3D" id="3.30.565.10">
    <property type="entry name" value="Histidine kinase-like ATPase, C-terminal domain"/>
    <property type="match status" value="1"/>
</dbReference>
<keyword evidence="9" id="KW-0067">ATP-binding</keyword>
<dbReference type="PANTHER" id="PTHR24421">
    <property type="entry name" value="NITRATE/NITRITE SENSOR PROTEIN NARX-RELATED"/>
    <property type="match status" value="1"/>
</dbReference>
<dbReference type="SUPFAM" id="SSF55781">
    <property type="entry name" value="GAF domain-like"/>
    <property type="match status" value="1"/>
</dbReference>
<reference evidence="14" key="1">
    <citation type="submission" date="2022-10" db="EMBL/GenBank/DDBJ databases">
        <title>The WGS of Solirubrobacter ginsenosidimutans DSM 21036.</title>
        <authorList>
            <person name="Jiang Z."/>
        </authorList>
    </citation>
    <scope>NUCLEOTIDE SEQUENCE</scope>
    <source>
        <strain evidence="14">DSM 21036</strain>
    </source>
</reference>
<evidence type="ECO:0000256" key="4">
    <source>
        <dbReference type="ARBA" id="ARBA00022553"/>
    </source>
</evidence>
<dbReference type="SUPFAM" id="SSF55874">
    <property type="entry name" value="ATPase domain of HSP90 chaperone/DNA topoisomerase II/histidine kinase"/>
    <property type="match status" value="1"/>
</dbReference>
<dbReference type="InterPro" id="IPR003594">
    <property type="entry name" value="HATPase_dom"/>
</dbReference>
<gene>
    <name evidence="14" type="ORF">OM076_03220</name>
</gene>
<dbReference type="EMBL" id="JAPDOD010000002">
    <property type="protein sequence ID" value="MDA0159265.1"/>
    <property type="molecule type" value="Genomic_DNA"/>
</dbReference>
<dbReference type="Pfam" id="PF00672">
    <property type="entry name" value="HAMP"/>
    <property type="match status" value="1"/>
</dbReference>
<name>A0A9X3MNA6_9ACTN</name>
<evidence type="ECO:0000256" key="2">
    <source>
        <dbReference type="ARBA" id="ARBA00004370"/>
    </source>
</evidence>
<dbReference type="Gene3D" id="6.10.340.10">
    <property type="match status" value="1"/>
</dbReference>
<evidence type="ECO:0000313" key="14">
    <source>
        <dbReference type="EMBL" id="MDA0159265.1"/>
    </source>
</evidence>
<dbReference type="InterPro" id="IPR029016">
    <property type="entry name" value="GAF-like_dom_sf"/>
</dbReference>
<proteinExistence type="predicted"/>
<evidence type="ECO:0000256" key="5">
    <source>
        <dbReference type="ARBA" id="ARBA00022679"/>
    </source>
</evidence>
<keyword evidence="4" id="KW-0597">Phosphoprotein</keyword>
<keyword evidence="6 12" id="KW-0812">Transmembrane</keyword>
<evidence type="ECO:0000256" key="6">
    <source>
        <dbReference type="ARBA" id="ARBA00022692"/>
    </source>
</evidence>
<dbReference type="Gene3D" id="1.20.5.1930">
    <property type="match status" value="1"/>
</dbReference>
<dbReference type="CDD" id="cd16917">
    <property type="entry name" value="HATPase_UhpB-NarQ-NarX-like"/>
    <property type="match status" value="1"/>
</dbReference>
<keyword evidence="15" id="KW-1185">Reference proteome</keyword>
<dbReference type="SMART" id="SM00304">
    <property type="entry name" value="HAMP"/>
    <property type="match status" value="2"/>
</dbReference>
<dbReference type="PANTHER" id="PTHR24421:SF10">
    <property type="entry name" value="NITRATE_NITRITE SENSOR PROTEIN NARQ"/>
    <property type="match status" value="1"/>
</dbReference>
<evidence type="ECO:0000256" key="9">
    <source>
        <dbReference type="ARBA" id="ARBA00022840"/>
    </source>
</evidence>
<dbReference type="Proteomes" id="UP001149140">
    <property type="component" value="Unassembled WGS sequence"/>
</dbReference>
<comment type="subcellular location">
    <subcellularLocation>
        <location evidence="2">Membrane</location>
    </subcellularLocation>
</comment>
<feature type="transmembrane region" description="Helical" evidence="12">
    <location>
        <begin position="20"/>
        <end position="41"/>
    </location>
</feature>
<keyword evidence="7" id="KW-0547">Nucleotide-binding</keyword>
<dbReference type="AlphaFoldDB" id="A0A9X3MNA6"/>
<dbReference type="PROSITE" id="PS50885">
    <property type="entry name" value="HAMP"/>
    <property type="match status" value="1"/>
</dbReference>
<dbReference type="CDD" id="cd06225">
    <property type="entry name" value="HAMP"/>
    <property type="match status" value="1"/>
</dbReference>
<dbReference type="InterPro" id="IPR011712">
    <property type="entry name" value="Sig_transdc_His_kin_sub3_dim/P"/>
</dbReference>
<dbReference type="GO" id="GO:0000155">
    <property type="term" value="F:phosphorelay sensor kinase activity"/>
    <property type="evidence" value="ECO:0007669"/>
    <property type="project" value="InterPro"/>
</dbReference>
<evidence type="ECO:0000256" key="1">
    <source>
        <dbReference type="ARBA" id="ARBA00000085"/>
    </source>
</evidence>
<dbReference type="GO" id="GO:0016020">
    <property type="term" value="C:membrane"/>
    <property type="evidence" value="ECO:0007669"/>
    <property type="project" value="UniProtKB-SubCell"/>
</dbReference>
<evidence type="ECO:0000256" key="7">
    <source>
        <dbReference type="ARBA" id="ARBA00022741"/>
    </source>
</evidence>
<keyword evidence="5" id="KW-0808">Transferase</keyword>
<dbReference type="GO" id="GO:0046983">
    <property type="term" value="F:protein dimerization activity"/>
    <property type="evidence" value="ECO:0007669"/>
    <property type="project" value="InterPro"/>
</dbReference>
<dbReference type="InterPro" id="IPR003018">
    <property type="entry name" value="GAF"/>
</dbReference>
<dbReference type="GO" id="GO:0005524">
    <property type="term" value="F:ATP binding"/>
    <property type="evidence" value="ECO:0007669"/>
    <property type="project" value="UniProtKB-KW"/>
</dbReference>
<keyword evidence="8" id="KW-0418">Kinase</keyword>
<dbReference type="InterPro" id="IPR036890">
    <property type="entry name" value="HATPase_C_sf"/>
</dbReference>
<evidence type="ECO:0000256" key="12">
    <source>
        <dbReference type="SAM" id="Phobius"/>
    </source>
</evidence>
<dbReference type="InterPro" id="IPR050482">
    <property type="entry name" value="Sensor_HK_TwoCompSys"/>
</dbReference>
<accession>A0A9X3MNA6</accession>
<dbReference type="InterPro" id="IPR003660">
    <property type="entry name" value="HAMP_dom"/>
</dbReference>
<evidence type="ECO:0000256" key="10">
    <source>
        <dbReference type="ARBA" id="ARBA00022989"/>
    </source>
</evidence>
<dbReference type="Pfam" id="PF07730">
    <property type="entry name" value="HisKA_3"/>
    <property type="match status" value="1"/>
</dbReference>
<dbReference type="SMART" id="SM00065">
    <property type="entry name" value="GAF"/>
    <property type="match status" value="1"/>
</dbReference>
<dbReference type="Pfam" id="PF01590">
    <property type="entry name" value="GAF"/>
    <property type="match status" value="1"/>
</dbReference>
<dbReference type="SUPFAM" id="SSF158472">
    <property type="entry name" value="HAMP domain-like"/>
    <property type="match status" value="1"/>
</dbReference>
<evidence type="ECO:0000259" key="13">
    <source>
        <dbReference type="PROSITE" id="PS50885"/>
    </source>
</evidence>
<comment type="catalytic activity">
    <reaction evidence="1">
        <text>ATP + protein L-histidine = ADP + protein N-phospho-L-histidine.</text>
        <dbReference type="EC" id="2.7.13.3"/>
    </reaction>
</comment>
<keyword evidence="11" id="KW-0902">Two-component regulatory system</keyword>
<keyword evidence="12" id="KW-0472">Membrane</keyword>
<feature type="domain" description="HAMP" evidence="13">
    <location>
        <begin position="216"/>
        <end position="268"/>
    </location>
</feature>
<dbReference type="Gene3D" id="3.30.450.40">
    <property type="match status" value="1"/>
</dbReference>
<organism evidence="14 15">
    <name type="scientific">Solirubrobacter ginsenosidimutans</name>
    <dbReference type="NCBI Taxonomy" id="490573"/>
    <lineage>
        <taxon>Bacteria</taxon>
        <taxon>Bacillati</taxon>
        <taxon>Actinomycetota</taxon>
        <taxon>Thermoleophilia</taxon>
        <taxon>Solirubrobacterales</taxon>
        <taxon>Solirubrobacteraceae</taxon>
        <taxon>Solirubrobacter</taxon>
    </lineage>
</organism>
<evidence type="ECO:0000313" key="15">
    <source>
        <dbReference type="Proteomes" id="UP001149140"/>
    </source>
</evidence>
<evidence type="ECO:0000256" key="8">
    <source>
        <dbReference type="ARBA" id="ARBA00022777"/>
    </source>
</evidence>
<dbReference type="Pfam" id="PF05227">
    <property type="entry name" value="CHASE3"/>
    <property type="match status" value="1"/>
</dbReference>
<sequence length="648" mass="68390">MFSPRGASAGPFSGLTQRLVAASILLALVVGGGFAVMLLAIDELRADDRRTRRAQRVTVAATQLQRLLLDLETGERGFILTRQAQFLEPWAAARAGFARRARDLLALTAGDAETTQRARSIVDAQRAYIDQYSVPTVEAARRGDPSAGTGARATDGKRRVDALRAQFDQLLGPEQRRSAAAAASSEAASRRAAAGAIVGLSGSLVLIVLYVAYLRRAIVLPVRRAATMAGRVAAGDLGARLPEREAGEIGALELAFNVMGDSLERNRDELAALAEEQAALRRVATLVARGAPPDEVFAAVAEEAGRLTGADLTVLSRYESAAESTSIAGWSRTGRRLPIGSRSALGGHETRTLVLETGRTVRIDRYDPDDDSVPHAWRGLRSGVGAPINVEGRLWGAMTVACEREEPLPAGTEDRLAAFTDLVATAVANAESRSELMASRVRIVATADETRRRIERDLHDGAQQRLVSLALQLRAAQTTVPPELRDLDAELDGVATGLAGVLEELRETARGIHPAILSEGGLGPALRTLARRSAVLVRLDLRVERRLPEPIEVGAYYVVSEALTNAAKHAEASAVDVRIDAVEGVLRISVADDGVGGAEFGGGSGLVGLKDRVEALGGSISVTSPPRAGTAVNVKLPLGDDVSAPPGT</sequence>
<dbReference type="EC" id="2.7.13.3" evidence="3"/>
<evidence type="ECO:0000256" key="3">
    <source>
        <dbReference type="ARBA" id="ARBA00012438"/>
    </source>
</evidence>
<comment type="caution">
    <text evidence="14">The sequence shown here is derived from an EMBL/GenBank/DDBJ whole genome shotgun (WGS) entry which is preliminary data.</text>
</comment>
<dbReference type="Pfam" id="PF02518">
    <property type="entry name" value="HATPase_c"/>
    <property type="match status" value="1"/>
</dbReference>
<protein>
    <recommendedName>
        <fullName evidence="3">histidine kinase</fullName>
        <ecNumber evidence="3">2.7.13.3</ecNumber>
    </recommendedName>
</protein>
<evidence type="ECO:0000256" key="11">
    <source>
        <dbReference type="ARBA" id="ARBA00023012"/>
    </source>
</evidence>
<keyword evidence="10 12" id="KW-1133">Transmembrane helix</keyword>